<keyword evidence="2" id="KW-1185">Reference proteome</keyword>
<proteinExistence type="predicted"/>
<dbReference type="AlphaFoldDB" id="A0A369TJI1"/>
<evidence type="ECO:0000313" key="1">
    <source>
        <dbReference type="EMBL" id="RDD64794.1"/>
    </source>
</evidence>
<sequence length="119" mass="13545">MAFSDNDLGPRLFPRPLSMMRQRLGEAVHAALPDGAHEEEFTEALLFLLSIRLNRLTGGASDMTFSARSHLAAQDARLRLVWSGIVRVIDLYCALFRGEVRHCETAWINHTRRRPVRNC</sequence>
<comment type="caution">
    <text evidence="1">The sequence shown here is derived from an EMBL/GenBank/DDBJ whole genome shotgun (WGS) entry which is preliminary data.</text>
</comment>
<reference evidence="1 2" key="1">
    <citation type="submission" date="2018-07" db="EMBL/GenBank/DDBJ databases">
        <title>Thalassococcus profundi sp. nov., a marine bacterium isolated from deep seawater of Okinawa Trough.</title>
        <authorList>
            <person name="Yu M."/>
        </authorList>
    </citation>
    <scope>NUCLEOTIDE SEQUENCE [LARGE SCALE GENOMIC DNA]</scope>
    <source>
        <strain evidence="1 2">WRAS1</strain>
    </source>
</reference>
<name>A0A369TJI1_9RHOB</name>
<dbReference type="EMBL" id="QPMK01000017">
    <property type="protein sequence ID" value="RDD64794.1"/>
    <property type="molecule type" value="Genomic_DNA"/>
</dbReference>
<protein>
    <submittedName>
        <fullName evidence="1">Uncharacterized protein</fullName>
    </submittedName>
</protein>
<accession>A0A369TJI1</accession>
<gene>
    <name evidence="1" type="ORF">DU478_17735</name>
</gene>
<organism evidence="1 2">
    <name type="scientific">Thalassococcus profundi</name>
    <dbReference type="NCBI Taxonomy" id="2282382"/>
    <lineage>
        <taxon>Bacteria</taxon>
        <taxon>Pseudomonadati</taxon>
        <taxon>Pseudomonadota</taxon>
        <taxon>Alphaproteobacteria</taxon>
        <taxon>Rhodobacterales</taxon>
        <taxon>Roseobacteraceae</taxon>
        <taxon>Thalassococcus</taxon>
    </lineage>
</organism>
<dbReference type="RefSeq" id="WP_147276381.1">
    <property type="nucleotide sequence ID" value="NZ_QPMK01000017.1"/>
</dbReference>
<evidence type="ECO:0000313" key="2">
    <source>
        <dbReference type="Proteomes" id="UP000253977"/>
    </source>
</evidence>
<dbReference type="Proteomes" id="UP000253977">
    <property type="component" value="Unassembled WGS sequence"/>
</dbReference>
<dbReference type="OrthoDB" id="7862144at2"/>